<sequence>MKMNSIRNPLILFSLTVIGFLIGIWLAPHEPITSFLPTQSESEDFKQAVNTIALVSGVSTSIFAFVAGYFISAPNVQVIASVVIVGLLYISLDFIRFGQLTTSNLIWLSIFVLGMLLIWGLERLSVLYFKRNLKR</sequence>
<accession>A0A9X1ZD20</accession>
<protein>
    <submittedName>
        <fullName evidence="2">Uncharacterized protein</fullName>
    </submittedName>
</protein>
<dbReference type="RefSeq" id="WP_188925751.1">
    <property type="nucleotide sequence ID" value="NZ_BMQI01000030.1"/>
</dbReference>
<keyword evidence="3" id="KW-1185">Reference proteome</keyword>
<name>A0A9X1ZD20_9GAMM</name>
<evidence type="ECO:0000256" key="1">
    <source>
        <dbReference type="SAM" id="Phobius"/>
    </source>
</evidence>
<feature type="transmembrane region" description="Helical" evidence="1">
    <location>
        <begin position="48"/>
        <end position="71"/>
    </location>
</feature>
<feature type="transmembrane region" description="Helical" evidence="1">
    <location>
        <begin position="9"/>
        <end position="28"/>
    </location>
</feature>
<keyword evidence="1" id="KW-1133">Transmembrane helix</keyword>
<gene>
    <name evidence="2" type="ORF">L2749_13995</name>
</gene>
<keyword evidence="1" id="KW-0472">Membrane</keyword>
<comment type="caution">
    <text evidence="2">The sequence shown here is derived from an EMBL/GenBank/DDBJ whole genome shotgun (WGS) entry which is preliminary data.</text>
</comment>
<evidence type="ECO:0000313" key="3">
    <source>
        <dbReference type="Proteomes" id="UP001139408"/>
    </source>
</evidence>
<feature type="transmembrane region" description="Helical" evidence="1">
    <location>
        <begin position="78"/>
        <end position="99"/>
    </location>
</feature>
<dbReference type="EMBL" id="JAKILJ010000032">
    <property type="protein sequence ID" value="MCL1106355.1"/>
    <property type="molecule type" value="Genomic_DNA"/>
</dbReference>
<organism evidence="2 3">
    <name type="scientific">Shewanella algicola</name>
    <dbReference type="NCBI Taxonomy" id="640633"/>
    <lineage>
        <taxon>Bacteria</taxon>
        <taxon>Pseudomonadati</taxon>
        <taxon>Pseudomonadota</taxon>
        <taxon>Gammaproteobacteria</taxon>
        <taxon>Alteromonadales</taxon>
        <taxon>Shewanellaceae</taxon>
        <taxon>Shewanella</taxon>
    </lineage>
</organism>
<reference evidence="2" key="1">
    <citation type="submission" date="2022-01" db="EMBL/GenBank/DDBJ databases">
        <title>Whole genome-based taxonomy of the Shewanellaceae.</title>
        <authorList>
            <person name="Martin-Rodriguez A.J."/>
        </authorList>
    </citation>
    <scope>NUCLEOTIDE SEQUENCE</scope>
    <source>
        <strain evidence="2">DSM 23803</strain>
    </source>
</reference>
<dbReference type="Proteomes" id="UP001139408">
    <property type="component" value="Unassembled WGS sequence"/>
</dbReference>
<dbReference type="AlphaFoldDB" id="A0A9X1ZD20"/>
<keyword evidence="1" id="KW-0812">Transmembrane</keyword>
<feature type="transmembrane region" description="Helical" evidence="1">
    <location>
        <begin position="105"/>
        <end position="129"/>
    </location>
</feature>
<proteinExistence type="predicted"/>
<evidence type="ECO:0000313" key="2">
    <source>
        <dbReference type="EMBL" id="MCL1106355.1"/>
    </source>
</evidence>